<evidence type="ECO:0000313" key="11">
    <source>
        <dbReference type="EMBL" id="RFU65074.1"/>
    </source>
</evidence>
<keyword evidence="12" id="KW-1185">Reference proteome</keyword>
<evidence type="ECO:0000256" key="5">
    <source>
        <dbReference type="ARBA" id="ARBA00029447"/>
    </source>
</evidence>
<sequence>MKMTIGKKMMGGFLGVSLLLGAISLISIFGMQKVENSYSDLVDRRSVILANAKDIQTGASREISGLRGVLLGEEGSEEILNEAYTEINDELESILPMVQRPEVKEQLKELDRLNEEFERESRQVIALMQDNKVEARRLANETAIPIAREVRDIADTIDNDLQKNMDTASKSTSEMVNGVQALILFLSIASFIISIVVGIYITRKIKFPILMVEAAAHRVADGDLTQEDIQVKNKDELGNLADAFNQMKLNLRELVQQVSHSADQVSSTSEELSASSEQTSQATELISRSIQGIAAGSEAQASYAKEVEQATLEITSSMGQASSSVQAVSELTADANGKAKAGNQVVHKTVEQMSRVQETVQGTSRVVDTVGQKSVEIGQIVDLITQIADQTNLLALNAAIEAARAGEHGKGFAVVADEVRKLAEQSGQAAKQIGHLVKEIQSEASRAVESMNNGTAEVERGRDLVLRTGDAFKDILQAVGQVDAESKQVLAIVEMIQESSSSMADKMAGISQITEQSASNTQGVAASAEEQTASMEEVAASAEALSRMSQDLKTSIGRFKV</sequence>
<dbReference type="GO" id="GO:0006935">
    <property type="term" value="P:chemotaxis"/>
    <property type="evidence" value="ECO:0007669"/>
    <property type="project" value="UniProtKB-ARBA"/>
</dbReference>
<evidence type="ECO:0000313" key="12">
    <source>
        <dbReference type="Proteomes" id="UP000262939"/>
    </source>
</evidence>
<feature type="domain" description="Methyl-accepting transducer" evidence="9">
    <location>
        <begin position="275"/>
        <end position="532"/>
    </location>
</feature>
<dbReference type="InterPro" id="IPR004089">
    <property type="entry name" value="MCPsignal_dom"/>
</dbReference>
<keyword evidence="7" id="KW-0175">Coiled coil</keyword>
<dbReference type="Pfam" id="PF12729">
    <property type="entry name" value="4HB_MCP_1"/>
    <property type="match status" value="1"/>
</dbReference>
<organism evidence="11 12">
    <name type="scientific">Peribacillus glennii</name>
    <dbReference type="NCBI Taxonomy" id="2303991"/>
    <lineage>
        <taxon>Bacteria</taxon>
        <taxon>Bacillati</taxon>
        <taxon>Bacillota</taxon>
        <taxon>Bacilli</taxon>
        <taxon>Bacillales</taxon>
        <taxon>Bacillaceae</taxon>
        <taxon>Peribacillus</taxon>
    </lineage>
</organism>
<keyword evidence="8" id="KW-0812">Transmembrane</keyword>
<keyword evidence="3 8" id="KW-0472">Membrane</keyword>
<keyword evidence="8" id="KW-1133">Transmembrane helix</keyword>
<comment type="caution">
    <text evidence="11">The sequence shown here is derived from an EMBL/GenBank/DDBJ whole genome shotgun (WGS) entry which is preliminary data.</text>
</comment>
<evidence type="ECO:0000256" key="7">
    <source>
        <dbReference type="SAM" id="Coils"/>
    </source>
</evidence>
<dbReference type="CDD" id="cd06225">
    <property type="entry name" value="HAMP"/>
    <property type="match status" value="1"/>
</dbReference>
<dbReference type="Gene3D" id="1.10.287.950">
    <property type="entry name" value="Methyl-accepting chemotaxis protein"/>
    <property type="match status" value="1"/>
</dbReference>
<feature type="transmembrane region" description="Helical" evidence="8">
    <location>
        <begin position="181"/>
        <end position="201"/>
    </location>
</feature>
<reference evidence="11 12" key="1">
    <citation type="submission" date="2018-08" db="EMBL/GenBank/DDBJ databases">
        <title>Bacillus chawlae sp. nov., Bacillus glennii sp. nov., and Bacillus saganii sp. nov. Isolated from the Vehicle Assembly Building at Kennedy Space Center where the Viking Spacecraft were Assembled.</title>
        <authorList>
            <person name="Seuylemezian A."/>
            <person name="Vaishampayan P."/>
        </authorList>
    </citation>
    <scope>NUCLEOTIDE SEQUENCE [LARGE SCALE GENOMIC DNA]</scope>
    <source>
        <strain evidence="11 12">V44-8</strain>
    </source>
</reference>
<comment type="similarity">
    <text evidence="5">Belongs to the methyl-accepting chemotaxis (MCP) protein family.</text>
</comment>
<dbReference type="SUPFAM" id="SSF58104">
    <property type="entry name" value="Methyl-accepting chemotaxis protein (MCP) signaling domain"/>
    <property type="match status" value="1"/>
</dbReference>
<dbReference type="RefSeq" id="WP_117321250.1">
    <property type="nucleotide sequence ID" value="NZ_QVTD01000003.1"/>
</dbReference>
<name>A0A372LGG0_9BACI</name>
<dbReference type="PANTHER" id="PTHR32089:SF112">
    <property type="entry name" value="LYSOZYME-LIKE PROTEIN-RELATED"/>
    <property type="match status" value="1"/>
</dbReference>
<dbReference type="Gene3D" id="6.10.340.10">
    <property type="match status" value="1"/>
</dbReference>
<accession>A0A372LGG0</accession>
<evidence type="ECO:0000256" key="1">
    <source>
        <dbReference type="ARBA" id="ARBA00004236"/>
    </source>
</evidence>
<evidence type="ECO:0000259" key="10">
    <source>
        <dbReference type="PROSITE" id="PS50885"/>
    </source>
</evidence>
<dbReference type="PANTHER" id="PTHR32089">
    <property type="entry name" value="METHYL-ACCEPTING CHEMOTAXIS PROTEIN MCPB"/>
    <property type="match status" value="1"/>
</dbReference>
<evidence type="ECO:0000259" key="9">
    <source>
        <dbReference type="PROSITE" id="PS50111"/>
    </source>
</evidence>
<dbReference type="GO" id="GO:0007165">
    <property type="term" value="P:signal transduction"/>
    <property type="evidence" value="ECO:0007669"/>
    <property type="project" value="UniProtKB-KW"/>
</dbReference>
<dbReference type="InterPro" id="IPR003660">
    <property type="entry name" value="HAMP_dom"/>
</dbReference>
<dbReference type="GO" id="GO:0005886">
    <property type="term" value="C:plasma membrane"/>
    <property type="evidence" value="ECO:0007669"/>
    <property type="project" value="UniProtKB-SubCell"/>
</dbReference>
<dbReference type="Pfam" id="PF00672">
    <property type="entry name" value="HAMP"/>
    <property type="match status" value="1"/>
</dbReference>
<dbReference type="FunFam" id="1.10.287.950:FF:000001">
    <property type="entry name" value="Methyl-accepting chemotaxis sensory transducer"/>
    <property type="match status" value="1"/>
</dbReference>
<dbReference type="SMART" id="SM00283">
    <property type="entry name" value="MA"/>
    <property type="match status" value="1"/>
</dbReference>
<evidence type="ECO:0000256" key="3">
    <source>
        <dbReference type="ARBA" id="ARBA00023136"/>
    </source>
</evidence>
<dbReference type="InterPro" id="IPR024478">
    <property type="entry name" value="HlyB_4HB_MCP"/>
</dbReference>
<feature type="coiled-coil region" evidence="7">
    <location>
        <begin position="100"/>
        <end position="130"/>
    </location>
</feature>
<dbReference type="EMBL" id="QVTD01000003">
    <property type="protein sequence ID" value="RFU65074.1"/>
    <property type="molecule type" value="Genomic_DNA"/>
</dbReference>
<evidence type="ECO:0000256" key="6">
    <source>
        <dbReference type="PROSITE-ProRule" id="PRU00284"/>
    </source>
</evidence>
<dbReference type="CDD" id="cd11386">
    <property type="entry name" value="MCP_signal"/>
    <property type="match status" value="1"/>
</dbReference>
<dbReference type="PROSITE" id="PS50885">
    <property type="entry name" value="HAMP"/>
    <property type="match status" value="1"/>
</dbReference>
<dbReference type="PROSITE" id="PS50111">
    <property type="entry name" value="CHEMOTAXIS_TRANSDUC_2"/>
    <property type="match status" value="1"/>
</dbReference>
<evidence type="ECO:0000256" key="4">
    <source>
        <dbReference type="ARBA" id="ARBA00023224"/>
    </source>
</evidence>
<dbReference type="SMART" id="SM00304">
    <property type="entry name" value="HAMP"/>
    <property type="match status" value="1"/>
</dbReference>
<protein>
    <submittedName>
        <fullName evidence="11">Methyl-accepting chemotaxis protein</fullName>
    </submittedName>
</protein>
<dbReference type="AlphaFoldDB" id="A0A372LGG0"/>
<keyword evidence="2" id="KW-1003">Cell membrane</keyword>
<gene>
    <name evidence="11" type="ORF">D0466_03940</name>
</gene>
<dbReference type="Pfam" id="PF00015">
    <property type="entry name" value="MCPsignal"/>
    <property type="match status" value="1"/>
</dbReference>
<dbReference type="OrthoDB" id="107771at2"/>
<comment type="subcellular location">
    <subcellularLocation>
        <location evidence="1">Cell membrane</location>
    </subcellularLocation>
</comment>
<keyword evidence="4 6" id="KW-0807">Transducer</keyword>
<proteinExistence type="inferred from homology"/>
<evidence type="ECO:0000256" key="8">
    <source>
        <dbReference type="SAM" id="Phobius"/>
    </source>
</evidence>
<dbReference type="Proteomes" id="UP000262939">
    <property type="component" value="Unassembled WGS sequence"/>
</dbReference>
<evidence type="ECO:0000256" key="2">
    <source>
        <dbReference type="ARBA" id="ARBA00022475"/>
    </source>
</evidence>
<feature type="domain" description="HAMP" evidence="10">
    <location>
        <begin position="203"/>
        <end position="256"/>
    </location>
</feature>